<keyword evidence="1" id="KW-1133">Transmembrane helix</keyword>
<dbReference type="EMBL" id="JAOPGA020001688">
    <property type="protein sequence ID" value="KAL0490441.1"/>
    <property type="molecule type" value="Genomic_DNA"/>
</dbReference>
<protein>
    <submittedName>
        <fullName evidence="2">Uncharacterized protein</fullName>
    </submittedName>
</protein>
<gene>
    <name evidence="2" type="ORF">AKO1_009498</name>
</gene>
<reference evidence="2 3" key="1">
    <citation type="submission" date="2024-03" db="EMBL/GenBank/DDBJ databases">
        <title>The Acrasis kona genome and developmental transcriptomes reveal deep origins of eukaryotic multicellular pathways.</title>
        <authorList>
            <person name="Sheikh S."/>
            <person name="Fu C.-J."/>
            <person name="Brown M.W."/>
            <person name="Baldauf S.L."/>
        </authorList>
    </citation>
    <scope>NUCLEOTIDE SEQUENCE [LARGE SCALE GENOMIC DNA]</scope>
    <source>
        <strain evidence="2 3">ATCC MYA-3509</strain>
    </source>
</reference>
<evidence type="ECO:0000256" key="1">
    <source>
        <dbReference type="SAM" id="Phobius"/>
    </source>
</evidence>
<evidence type="ECO:0000313" key="3">
    <source>
        <dbReference type="Proteomes" id="UP001431209"/>
    </source>
</evidence>
<evidence type="ECO:0000313" key="2">
    <source>
        <dbReference type="EMBL" id="KAL0490441.1"/>
    </source>
</evidence>
<proteinExistence type="predicted"/>
<comment type="caution">
    <text evidence="2">The sequence shown here is derived from an EMBL/GenBank/DDBJ whole genome shotgun (WGS) entry which is preliminary data.</text>
</comment>
<accession>A0AAW2ZMR2</accession>
<organism evidence="2 3">
    <name type="scientific">Acrasis kona</name>
    <dbReference type="NCBI Taxonomy" id="1008807"/>
    <lineage>
        <taxon>Eukaryota</taxon>
        <taxon>Discoba</taxon>
        <taxon>Heterolobosea</taxon>
        <taxon>Tetramitia</taxon>
        <taxon>Eutetramitia</taxon>
        <taxon>Acrasidae</taxon>
        <taxon>Acrasis</taxon>
    </lineage>
</organism>
<name>A0AAW2ZMR2_9EUKA</name>
<dbReference type="AlphaFoldDB" id="A0AAW2ZMR2"/>
<feature type="transmembrane region" description="Helical" evidence="1">
    <location>
        <begin position="69"/>
        <end position="96"/>
    </location>
</feature>
<keyword evidence="1" id="KW-0472">Membrane</keyword>
<keyword evidence="3" id="KW-1185">Reference proteome</keyword>
<keyword evidence="1" id="KW-0812">Transmembrane</keyword>
<feature type="transmembrane region" description="Helical" evidence="1">
    <location>
        <begin position="28"/>
        <end position="48"/>
    </location>
</feature>
<sequence>MGHLRDMNSKINQLQKYRDVVVPSKRRILALLSGAAYFYLVLQIIKYMRKRYKFVVKNIPMMASYYDQVAMISSAQYTLVEPVLATAMMTAFSVIYRQVRTNTAQRLQNTEQDLLVQNSVSGVMNAFIRNDGVVPDDAVLAAMKQINSYIKTNCHKIDQYTKMLEVSCHHPRTGEMVEARCLIPVHDTKFDTFDIEFLNESEAKIQ</sequence>
<dbReference type="Proteomes" id="UP001431209">
    <property type="component" value="Unassembled WGS sequence"/>
</dbReference>